<dbReference type="InterPro" id="IPR035965">
    <property type="entry name" value="PAS-like_dom_sf"/>
</dbReference>
<dbReference type="SUPFAM" id="SSF55785">
    <property type="entry name" value="PYP-like sensor domain (PAS domain)"/>
    <property type="match status" value="2"/>
</dbReference>
<gene>
    <name evidence="5" type="ORF">ACFPJA_05720</name>
</gene>
<dbReference type="InterPro" id="IPR052155">
    <property type="entry name" value="Biofilm_reg_signaling"/>
</dbReference>
<keyword evidence="6" id="KW-1185">Reference proteome</keyword>
<name>A0ABD5QQ56_9EURY</name>
<dbReference type="InterPro" id="IPR013656">
    <property type="entry name" value="PAS_4"/>
</dbReference>
<dbReference type="PROSITE" id="PS50110">
    <property type="entry name" value="RESPONSE_REGULATORY"/>
    <property type="match status" value="1"/>
</dbReference>
<proteinExistence type="predicted"/>
<reference evidence="5 6" key="1">
    <citation type="journal article" date="2019" name="Int. J. Syst. Evol. Microbiol.">
        <title>The Global Catalogue of Microorganisms (GCM) 10K type strain sequencing project: providing services to taxonomists for standard genome sequencing and annotation.</title>
        <authorList>
            <consortium name="The Broad Institute Genomics Platform"/>
            <consortium name="The Broad Institute Genome Sequencing Center for Infectious Disease"/>
            <person name="Wu L."/>
            <person name="Ma J."/>
        </authorList>
    </citation>
    <scope>NUCLEOTIDE SEQUENCE [LARGE SCALE GENOMIC DNA]</scope>
    <source>
        <strain evidence="5 6">CGMCC 1.16026</strain>
    </source>
</reference>
<dbReference type="CDD" id="cd00156">
    <property type="entry name" value="REC"/>
    <property type="match status" value="1"/>
</dbReference>
<dbReference type="InterPro" id="IPR011006">
    <property type="entry name" value="CheY-like_superfamily"/>
</dbReference>
<dbReference type="InterPro" id="IPR001610">
    <property type="entry name" value="PAC"/>
</dbReference>
<dbReference type="Pfam" id="PF08448">
    <property type="entry name" value="PAS_4"/>
    <property type="match status" value="1"/>
</dbReference>
<comment type="caution">
    <text evidence="5">The sequence shown here is derived from an EMBL/GenBank/DDBJ whole genome shotgun (WGS) entry which is preliminary data.</text>
</comment>
<evidence type="ECO:0000256" key="1">
    <source>
        <dbReference type="PROSITE-ProRule" id="PRU00169"/>
    </source>
</evidence>
<feature type="domain" description="Response regulatory" evidence="2">
    <location>
        <begin position="17"/>
        <end position="135"/>
    </location>
</feature>
<feature type="domain" description="PAC" evidence="4">
    <location>
        <begin position="219"/>
        <end position="275"/>
    </location>
</feature>
<dbReference type="Gene3D" id="3.30.450.20">
    <property type="entry name" value="PAS domain"/>
    <property type="match status" value="2"/>
</dbReference>
<dbReference type="Gene3D" id="3.40.50.2300">
    <property type="match status" value="1"/>
</dbReference>
<dbReference type="RefSeq" id="WP_122104483.1">
    <property type="nucleotide sequence ID" value="NZ_JBHSKV010000007.1"/>
</dbReference>
<dbReference type="InterPro" id="IPR000700">
    <property type="entry name" value="PAS-assoc_C"/>
</dbReference>
<organism evidence="5 6">
    <name type="scientific">Halorubrum glutamatedens</name>
    <dbReference type="NCBI Taxonomy" id="2707018"/>
    <lineage>
        <taxon>Archaea</taxon>
        <taxon>Methanobacteriati</taxon>
        <taxon>Methanobacteriota</taxon>
        <taxon>Stenosarchaea group</taxon>
        <taxon>Halobacteria</taxon>
        <taxon>Halobacteriales</taxon>
        <taxon>Haloferacaceae</taxon>
        <taxon>Halorubrum</taxon>
    </lineage>
</organism>
<dbReference type="AlphaFoldDB" id="A0ABD5QQ56"/>
<evidence type="ECO:0000313" key="6">
    <source>
        <dbReference type="Proteomes" id="UP001596145"/>
    </source>
</evidence>
<dbReference type="SMART" id="SM00091">
    <property type="entry name" value="PAS"/>
    <property type="match status" value="2"/>
</dbReference>
<dbReference type="CDD" id="cd00130">
    <property type="entry name" value="PAS"/>
    <property type="match status" value="1"/>
</dbReference>
<keyword evidence="1" id="KW-0597">Phosphoprotein</keyword>
<dbReference type="PROSITE" id="PS50113">
    <property type="entry name" value="PAC"/>
    <property type="match status" value="1"/>
</dbReference>
<accession>A0ABD5QQ56</accession>
<dbReference type="NCBIfam" id="TIGR00229">
    <property type="entry name" value="sensory_box"/>
    <property type="match status" value="1"/>
</dbReference>
<sequence length="398" mass="44978">MTEPLHRPEADRNERIRVLHVDDDREFTELVATFLERVDDAFSVRSETAAADALEALETEDERIDCIVSDYDMPGADGLELLETVRDRDVDVPFVLFTGKGSEEIASEAISAGVTDYLQKEGGTDQYTVLANRVRNAVDQHRSKRALAASQDRLSRFIEQSPLGIIEYDETFEIVRVNPVAEEITGYTAEELVGGTWMPIVPEAERRRVAEIERGLLADRGGYRSVNDNVTRDGERIRCAWHNQVVTDDDGEVIRVFSQFEDITEREERKRELERTNSVLSTVFDTLPHGVLVEDADRRVLAVNHRLYDLFEIDGNPEEAVGADCERFAVEVSDRFVDPEGFVTRLNAVVETGEPVYDERLALDDGRTLRRTYRPVDLPGGDGHLWLYRLGGDGETSE</sequence>
<evidence type="ECO:0000259" key="4">
    <source>
        <dbReference type="PROSITE" id="PS50113"/>
    </source>
</evidence>
<evidence type="ECO:0000313" key="5">
    <source>
        <dbReference type="EMBL" id="MFC5134216.1"/>
    </source>
</evidence>
<dbReference type="Pfam" id="PF00072">
    <property type="entry name" value="Response_reg"/>
    <property type="match status" value="1"/>
</dbReference>
<dbReference type="InterPro" id="IPR001789">
    <property type="entry name" value="Sig_transdc_resp-reg_receiver"/>
</dbReference>
<protein>
    <submittedName>
        <fullName evidence="5">PAS domain S-box protein</fullName>
    </submittedName>
</protein>
<feature type="modified residue" description="4-aspartylphosphate" evidence="1">
    <location>
        <position position="70"/>
    </location>
</feature>
<dbReference type="EMBL" id="JBHSKV010000007">
    <property type="protein sequence ID" value="MFC5134216.1"/>
    <property type="molecule type" value="Genomic_DNA"/>
</dbReference>
<dbReference type="SMART" id="SM00086">
    <property type="entry name" value="PAC"/>
    <property type="match status" value="1"/>
</dbReference>
<evidence type="ECO:0000259" key="2">
    <source>
        <dbReference type="PROSITE" id="PS50110"/>
    </source>
</evidence>
<dbReference type="SMART" id="SM00448">
    <property type="entry name" value="REC"/>
    <property type="match status" value="1"/>
</dbReference>
<evidence type="ECO:0000259" key="3">
    <source>
        <dbReference type="PROSITE" id="PS50112"/>
    </source>
</evidence>
<dbReference type="InterPro" id="IPR000014">
    <property type="entry name" value="PAS"/>
</dbReference>
<dbReference type="PANTHER" id="PTHR44757">
    <property type="entry name" value="DIGUANYLATE CYCLASE DGCP"/>
    <property type="match status" value="1"/>
</dbReference>
<feature type="domain" description="PAS" evidence="3">
    <location>
        <begin position="150"/>
        <end position="220"/>
    </location>
</feature>
<dbReference type="Pfam" id="PF00989">
    <property type="entry name" value="PAS"/>
    <property type="match status" value="1"/>
</dbReference>
<dbReference type="InterPro" id="IPR013767">
    <property type="entry name" value="PAS_fold"/>
</dbReference>
<dbReference type="PROSITE" id="PS50112">
    <property type="entry name" value="PAS"/>
    <property type="match status" value="1"/>
</dbReference>
<dbReference type="SUPFAM" id="SSF52172">
    <property type="entry name" value="CheY-like"/>
    <property type="match status" value="1"/>
</dbReference>
<dbReference type="PANTHER" id="PTHR44757:SF2">
    <property type="entry name" value="BIOFILM ARCHITECTURE MAINTENANCE PROTEIN MBAA"/>
    <property type="match status" value="1"/>
</dbReference>
<dbReference type="Proteomes" id="UP001596145">
    <property type="component" value="Unassembled WGS sequence"/>
</dbReference>